<accession>A0A398BD87</accession>
<sequence length="180" mass="20303">MKNNLFMRILVFSIPVLLLIGLAIPPTWTSLTGEEIRLKTEPIDPTDLFRGSYVTLYYEIEQVTPEQLSDSVVKEIKRKSEGDILPVFVQLEKGSDNIYIVKKVTNKKPSSGVYLKGTLNIPYEMQATPPESFHIQYNLDNYYAPKKDAEEIESVTSTKPAVAIVKVKNGRAILMDIIVP</sequence>
<dbReference type="AlphaFoldDB" id="A0A398BD87"/>
<comment type="caution">
    <text evidence="1">The sequence shown here is derived from an EMBL/GenBank/DDBJ whole genome shotgun (WGS) entry which is preliminary data.</text>
</comment>
<evidence type="ECO:0000313" key="1">
    <source>
        <dbReference type="EMBL" id="RID88209.1"/>
    </source>
</evidence>
<gene>
    <name evidence="1" type="ORF">D1953_04425</name>
</gene>
<name>A0A398BD87_9BACI</name>
<evidence type="ECO:0008006" key="3">
    <source>
        <dbReference type="Google" id="ProtNLM"/>
    </source>
</evidence>
<reference evidence="1 2" key="1">
    <citation type="submission" date="2018-08" db="EMBL/GenBank/DDBJ databases">
        <title>Bacillus jemisoniae sp. nov., Bacillus chryseoplanitiae sp. nov., Bacillus resnikiae sp. nov., and Bacillus frankliniae sp. nov., isolated from Viking spacecraft and associated surfaces.</title>
        <authorList>
            <person name="Seuylemezian A."/>
            <person name="Vaishampayan P."/>
        </authorList>
    </citation>
    <scope>NUCLEOTIDE SEQUENCE [LARGE SCALE GENOMIC DNA]</scope>
    <source>
        <strain evidence="1 2">MA001</strain>
    </source>
</reference>
<protein>
    <recommendedName>
        <fullName evidence="3">GDYXXLXY domain-containing protein</fullName>
    </recommendedName>
</protein>
<dbReference type="Proteomes" id="UP000266016">
    <property type="component" value="Unassembled WGS sequence"/>
</dbReference>
<dbReference type="InterPro" id="IPR025833">
    <property type="entry name" value="GDYXXLXY"/>
</dbReference>
<organism evidence="1 2">
    <name type="scientific">Peribacillus asahii</name>
    <dbReference type="NCBI Taxonomy" id="228899"/>
    <lineage>
        <taxon>Bacteria</taxon>
        <taxon>Bacillati</taxon>
        <taxon>Bacillota</taxon>
        <taxon>Bacilli</taxon>
        <taxon>Bacillales</taxon>
        <taxon>Bacillaceae</taxon>
        <taxon>Peribacillus</taxon>
    </lineage>
</organism>
<dbReference type="Pfam" id="PF14345">
    <property type="entry name" value="GDYXXLXY"/>
    <property type="match status" value="1"/>
</dbReference>
<keyword evidence="2" id="KW-1185">Reference proteome</keyword>
<dbReference type="RefSeq" id="WP_119115956.1">
    <property type="nucleotide sequence ID" value="NZ_QWVS01000008.1"/>
</dbReference>
<proteinExistence type="predicted"/>
<dbReference type="EMBL" id="QWVS01000008">
    <property type="protein sequence ID" value="RID88209.1"/>
    <property type="molecule type" value="Genomic_DNA"/>
</dbReference>
<evidence type="ECO:0000313" key="2">
    <source>
        <dbReference type="Proteomes" id="UP000266016"/>
    </source>
</evidence>